<evidence type="ECO:0000313" key="2">
    <source>
        <dbReference type="EMBL" id="GFT28870.1"/>
    </source>
</evidence>
<dbReference type="PANTHER" id="PTHR14362:SF2">
    <property type="entry name" value="COILED-COIL DOMAIN-CONTAINING PROTEIN 81"/>
    <property type="match status" value="1"/>
</dbReference>
<keyword evidence="3" id="KW-1185">Reference proteome</keyword>
<dbReference type="AlphaFoldDB" id="A0A8X6TP20"/>
<dbReference type="Proteomes" id="UP000887013">
    <property type="component" value="Unassembled WGS sequence"/>
</dbReference>
<dbReference type="OrthoDB" id="125906at2759"/>
<protein>
    <submittedName>
        <fullName evidence="2">HU-CCDC81_euk_2 domain-containing protein</fullName>
    </submittedName>
</protein>
<dbReference type="GO" id="GO:0005815">
    <property type="term" value="C:microtubule organizing center"/>
    <property type="evidence" value="ECO:0007669"/>
    <property type="project" value="TreeGrafter"/>
</dbReference>
<dbReference type="Pfam" id="PF18289">
    <property type="entry name" value="HU-CCDC81_euk_2"/>
    <property type="match status" value="1"/>
</dbReference>
<comment type="caution">
    <text evidence="2">The sequence shown here is derived from an EMBL/GenBank/DDBJ whole genome shotgun (WGS) entry which is preliminary data.</text>
</comment>
<dbReference type="InterPro" id="IPR026295">
    <property type="entry name" value="CCD81"/>
</dbReference>
<dbReference type="PANTHER" id="PTHR14362">
    <property type="entry name" value="COILED-COIL DOMAIN-CONTAINING PROTEIN 81"/>
    <property type="match status" value="1"/>
</dbReference>
<name>A0A8X6TP20_NEPPI</name>
<evidence type="ECO:0000259" key="1">
    <source>
        <dbReference type="Pfam" id="PF18289"/>
    </source>
</evidence>
<sequence>MYSTNNKEAFGKIPKWKLNKNVWFPNIGTFGLVRQKLPVSHHPQKYIINQKPVFQLSHSLAVGFQLRWARIHYEVSLPEKELNCSAIAVKTQLPRTKVVITINELITYIQQRLYANENVDVPIWGVGVLRIIGEDHRMEFNKTFLQEITINDVIHVVADE</sequence>
<evidence type="ECO:0000313" key="3">
    <source>
        <dbReference type="Proteomes" id="UP000887013"/>
    </source>
</evidence>
<proteinExistence type="predicted"/>
<organism evidence="2 3">
    <name type="scientific">Nephila pilipes</name>
    <name type="common">Giant wood spider</name>
    <name type="synonym">Nephila maculata</name>
    <dbReference type="NCBI Taxonomy" id="299642"/>
    <lineage>
        <taxon>Eukaryota</taxon>
        <taxon>Metazoa</taxon>
        <taxon>Ecdysozoa</taxon>
        <taxon>Arthropoda</taxon>
        <taxon>Chelicerata</taxon>
        <taxon>Arachnida</taxon>
        <taxon>Araneae</taxon>
        <taxon>Araneomorphae</taxon>
        <taxon>Entelegynae</taxon>
        <taxon>Araneoidea</taxon>
        <taxon>Nephilidae</taxon>
        <taxon>Nephila</taxon>
    </lineage>
</organism>
<accession>A0A8X6TP20</accession>
<dbReference type="InterPro" id="IPR040673">
    <property type="entry name" value="CCDC81_HU_dom_2"/>
</dbReference>
<gene>
    <name evidence="2" type="primary">AVEN_104365_1</name>
    <name evidence="2" type="ORF">NPIL_494591</name>
</gene>
<feature type="domain" description="CCDC81 HU" evidence="1">
    <location>
        <begin position="80"/>
        <end position="149"/>
    </location>
</feature>
<reference evidence="2" key="1">
    <citation type="submission" date="2020-08" db="EMBL/GenBank/DDBJ databases">
        <title>Multicomponent nature underlies the extraordinary mechanical properties of spider dragline silk.</title>
        <authorList>
            <person name="Kono N."/>
            <person name="Nakamura H."/>
            <person name="Mori M."/>
            <person name="Yoshida Y."/>
            <person name="Ohtoshi R."/>
            <person name="Malay A.D."/>
            <person name="Moran D.A.P."/>
            <person name="Tomita M."/>
            <person name="Numata K."/>
            <person name="Arakawa K."/>
        </authorList>
    </citation>
    <scope>NUCLEOTIDE SEQUENCE</scope>
</reference>
<dbReference type="EMBL" id="BMAW01012484">
    <property type="protein sequence ID" value="GFT28870.1"/>
    <property type="molecule type" value="Genomic_DNA"/>
</dbReference>